<dbReference type="Proteomes" id="UP000315440">
    <property type="component" value="Unassembled WGS sequence"/>
</dbReference>
<gene>
    <name evidence="2" type="primary">rpfG_2</name>
    <name evidence="2" type="ORF">Mal64_07090</name>
</gene>
<feature type="domain" description="HD/PDEase" evidence="1">
    <location>
        <begin position="378"/>
        <end position="513"/>
    </location>
</feature>
<dbReference type="OrthoDB" id="9804747at2"/>
<dbReference type="InterPro" id="IPR003607">
    <property type="entry name" value="HD/PDEase_dom"/>
</dbReference>
<sequence>MLRVVRTPRHSLRPPPFAVLSTTAIPARSERGVAAFKGLSLAQQRRLRQLEQAFSAPFTVVEVDLPGSRDSARPAVRLIKPAKGATIELNRLEAGLAAAAIAEGVWVDDSRAPLLQAVAPLGAADELNEPEPENAPRRMAIGELRPVNGASTWSADSASRMLASVVQNDTLQRRLDGQRRQLADVSGHLLSTFEELSLLQRLAERLRLASDAAELARQTLVWLRDVVPAECLVFSPCEDWSEVTESSQSRMTVGRRPLEGDDLGRLMDWITERAPRKVLVATRPQDELPPWAASKISDLVAAPIMAADRPIAWLVALNHRERFGKHDSEEFFGQVEASLLSSVAAILGVHAGNQRLYGEKSDLFESSIRAMSSAIDAKDPYTRGHSERVARISVCLGRRLGCSQPEINRLYLGGLLHDVGKIGIQDRVLGKAGALTDEEYEHIKSHPLQGERILRGYHALEPVLSIVRNHHESWDGSGYPDGLKGEACPRLARIAAVADGIDAMSSDRVYRPGMPVGEVEKILRDGAGRQWDPEVIAAYFEVRDEVWRVIDEYDSEQPAPQIDFSCLDEPTR</sequence>
<dbReference type="SMART" id="SM00471">
    <property type="entry name" value="HDc"/>
    <property type="match status" value="1"/>
</dbReference>
<dbReference type="PANTHER" id="PTHR43155">
    <property type="entry name" value="CYCLIC DI-GMP PHOSPHODIESTERASE PA4108-RELATED"/>
    <property type="match status" value="1"/>
</dbReference>
<dbReference type="SUPFAM" id="SSF109604">
    <property type="entry name" value="HD-domain/PDEase-like"/>
    <property type="match status" value="1"/>
</dbReference>
<dbReference type="GO" id="GO:0071111">
    <property type="term" value="F:cyclic-guanylate-specific phosphodiesterase activity"/>
    <property type="evidence" value="ECO:0007669"/>
    <property type="project" value="UniProtKB-EC"/>
</dbReference>
<dbReference type="SUPFAM" id="SSF55781">
    <property type="entry name" value="GAF domain-like"/>
    <property type="match status" value="1"/>
</dbReference>
<dbReference type="Pfam" id="PF13487">
    <property type="entry name" value="HD_5"/>
    <property type="match status" value="1"/>
</dbReference>
<dbReference type="Gene3D" id="3.30.450.40">
    <property type="match status" value="1"/>
</dbReference>
<evidence type="ECO:0000259" key="1">
    <source>
        <dbReference type="SMART" id="SM00471"/>
    </source>
</evidence>
<organism evidence="2 3">
    <name type="scientific">Pseudobythopirellula maris</name>
    <dbReference type="NCBI Taxonomy" id="2527991"/>
    <lineage>
        <taxon>Bacteria</taxon>
        <taxon>Pseudomonadati</taxon>
        <taxon>Planctomycetota</taxon>
        <taxon>Planctomycetia</taxon>
        <taxon>Pirellulales</taxon>
        <taxon>Lacipirellulaceae</taxon>
        <taxon>Pseudobythopirellula</taxon>
    </lineage>
</organism>
<dbReference type="PANTHER" id="PTHR43155:SF2">
    <property type="entry name" value="CYCLIC DI-GMP PHOSPHODIESTERASE PA4108"/>
    <property type="match status" value="1"/>
</dbReference>
<proteinExistence type="predicted"/>
<dbReference type="Gene3D" id="1.10.3210.10">
    <property type="entry name" value="Hypothetical protein af1432"/>
    <property type="match status" value="1"/>
</dbReference>
<dbReference type="AlphaFoldDB" id="A0A5C5ZVR6"/>
<dbReference type="EMBL" id="SJPQ01000001">
    <property type="protein sequence ID" value="TWT90323.1"/>
    <property type="molecule type" value="Genomic_DNA"/>
</dbReference>
<dbReference type="CDD" id="cd00077">
    <property type="entry name" value="HDc"/>
    <property type="match status" value="1"/>
</dbReference>
<comment type="caution">
    <text evidence="2">The sequence shown here is derived from an EMBL/GenBank/DDBJ whole genome shotgun (WGS) entry which is preliminary data.</text>
</comment>
<name>A0A5C5ZVR6_9BACT</name>
<evidence type="ECO:0000313" key="3">
    <source>
        <dbReference type="Proteomes" id="UP000315440"/>
    </source>
</evidence>
<keyword evidence="2" id="KW-0378">Hydrolase</keyword>
<accession>A0A5C5ZVR6</accession>
<keyword evidence="3" id="KW-1185">Reference proteome</keyword>
<evidence type="ECO:0000313" key="2">
    <source>
        <dbReference type="EMBL" id="TWT90323.1"/>
    </source>
</evidence>
<dbReference type="InterPro" id="IPR029016">
    <property type="entry name" value="GAF-like_dom_sf"/>
</dbReference>
<reference evidence="2 3" key="1">
    <citation type="submission" date="2019-02" db="EMBL/GenBank/DDBJ databases">
        <title>Deep-cultivation of Planctomycetes and their phenomic and genomic characterization uncovers novel biology.</title>
        <authorList>
            <person name="Wiegand S."/>
            <person name="Jogler M."/>
            <person name="Boedeker C."/>
            <person name="Pinto D."/>
            <person name="Vollmers J."/>
            <person name="Rivas-Marin E."/>
            <person name="Kohn T."/>
            <person name="Peeters S.H."/>
            <person name="Heuer A."/>
            <person name="Rast P."/>
            <person name="Oberbeckmann S."/>
            <person name="Bunk B."/>
            <person name="Jeske O."/>
            <person name="Meyerdierks A."/>
            <person name="Storesund J.E."/>
            <person name="Kallscheuer N."/>
            <person name="Luecker S."/>
            <person name="Lage O.M."/>
            <person name="Pohl T."/>
            <person name="Merkel B.J."/>
            <person name="Hornburger P."/>
            <person name="Mueller R.-W."/>
            <person name="Bruemmer F."/>
            <person name="Labrenz M."/>
            <person name="Spormann A.M."/>
            <person name="Op Den Camp H."/>
            <person name="Overmann J."/>
            <person name="Amann R."/>
            <person name="Jetten M.S.M."/>
            <person name="Mascher T."/>
            <person name="Medema M.H."/>
            <person name="Devos D.P."/>
            <person name="Kaster A.-K."/>
            <person name="Ovreas L."/>
            <person name="Rohde M."/>
            <person name="Galperin M.Y."/>
            <person name="Jogler C."/>
        </authorList>
    </citation>
    <scope>NUCLEOTIDE SEQUENCE [LARGE SCALE GENOMIC DNA]</scope>
    <source>
        <strain evidence="2 3">Mal64</strain>
    </source>
</reference>
<protein>
    <submittedName>
        <fullName evidence="2">Cyclic di-GMP phosphodiesterase response regulator RpfG</fullName>
        <ecNumber evidence="2">3.1.4.52</ecNumber>
    </submittedName>
</protein>
<dbReference type="EC" id="3.1.4.52" evidence="2"/>